<dbReference type="AlphaFoldDB" id="K9W7S9"/>
<keyword evidence="4" id="KW-1185">Reference proteome</keyword>
<name>K9W7S9_9CYAN</name>
<evidence type="ECO:0000256" key="1">
    <source>
        <dbReference type="ARBA" id="ARBA00023002"/>
    </source>
</evidence>
<proteinExistence type="predicted"/>
<keyword evidence="3" id="KW-0503">Monooxygenase</keyword>
<evidence type="ECO:0000313" key="4">
    <source>
        <dbReference type="Proteomes" id="UP000010472"/>
    </source>
</evidence>
<dbReference type="GO" id="GO:0004497">
    <property type="term" value="F:monooxygenase activity"/>
    <property type="evidence" value="ECO:0007669"/>
    <property type="project" value="UniProtKB-KW"/>
</dbReference>
<dbReference type="PANTHER" id="PTHR43476">
    <property type="entry name" value="3-(3-HYDROXY-PHENYL)PROPIONATE/3-HYDROXYCINNAMIC ACID HYDROXYLASE"/>
    <property type="match status" value="1"/>
</dbReference>
<dbReference type="Proteomes" id="UP000010472">
    <property type="component" value="Plasmid pCRI9333.01"/>
</dbReference>
<dbReference type="InterPro" id="IPR002938">
    <property type="entry name" value="FAD-bd"/>
</dbReference>
<keyword evidence="1" id="KW-0560">Oxidoreductase</keyword>
<reference evidence="3 4" key="1">
    <citation type="submission" date="2012-06" db="EMBL/GenBank/DDBJ databases">
        <title>Finished plasmid 1 of genome of Crinalium epipsammum PCC 9333.</title>
        <authorList>
            <consortium name="US DOE Joint Genome Institute"/>
            <person name="Gugger M."/>
            <person name="Coursin T."/>
            <person name="Rippka R."/>
            <person name="Tandeau De Marsac N."/>
            <person name="Huntemann M."/>
            <person name="Wei C.-L."/>
            <person name="Han J."/>
            <person name="Detter J.C."/>
            <person name="Han C."/>
            <person name="Tapia R."/>
            <person name="Davenport K."/>
            <person name="Daligault H."/>
            <person name="Erkkila T."/>
            <person name="Gu W."/>
            <person name="Munk A.C.C."/>
            <person name="Teshima H."/>
            <person name="Xu Y."/>
            <person name="Chain P."/>
            <person name="Chen A."/>
            <person name="Krypides N."/>
            <person name="Mavromatis K."/>
            <person name="Markowitz V."/>
            <person name="Szeto E."/>
            <person name="Ivanova N."/>
            <person name="Mikhailova N."/>
            <person name="Ovchinnikova G."/>
            <person name="Pagani I."/>
            <person name="Pati A."/>
            <person name="Goodwin L."/>
            <person name="Peters L."/>
            <person name="Pitluck S."/>
            <person name="Woyke T."/>
            <person name="Kerfeld C."/>
        </authorList>
    </citation>
    <scope>NUCLEOTIDE SEQUENCE [LARGE SCALE GENOMIC DNA]</scope>
    <source>
        <strain evidence="3 4">PCC 9333</strain>
        <plasmid evidence="4">Plasmid pCRI9333.01</plasmid>
    </source>
</reference>
<dbReference type="InterPro" id="IPR036188">
    <property type="entry name" value="FAD/NAD-bd_sf"/>
</dbReference>
<dbReference type="OrthoDB" id="9806565at2"/>
<dbReference type="SUPFAM" id="SSF51905">
    <property type="entry name" value="FAD/NAD(P)-binding domain"/>
    <property type="match status" value="1"/>
</dbReference>
<protein>
    <submittedName>
        <fullName evidence="3">Monooxygenase FAD-binding protein</fullName>
    </submittedName>
</protein>
<sequence>MPEVREETPLTITETSTPNVILDVQQTSCCIVGGGPTGAVLALILARQGIHVTLLEAHKTFERDFRGDVVHGGGMELLDQLGLTERLLDQIPHSTAKAIQYIIDGQTIPFVEWSHLKGTQYPYMTIISQSRLIQFLTAEAKRYPNFQLRMGANVQQLIEEDGSIRGVRYRGQGGWHEVRSHLTVGADGRFSQVRKLAGMELIETAAPLDVFWFRLPRHASEPEGLFVRLGNKRFLVTYNTYDGNWQIGYYILKGQYREIQAAGIEALRQSIVEVVPEFGDRVQHLESWKQVSFLSIKVGRLDHWYRPGLLLIGDAAHVMLPMGGIGINYGIQDAVAAANILIEPLKHGKVELNHLARVQRQRQWQIQLIQNLQYFMQRQVSIKALQSGYTFKLPIYWGLPPWRDLIARLLAFGVLPPHVKAEYRL</sequence>
<dbReference type="GO" id="GO:0071949">
    <property type="term" value="F:FAD binding"/>
    <property type="evidence" value="ECO:0007669"/>
    <property type="project" value="InterPro"/>
</dbReference>
<feature type="domain" description="FAD-binding" evidence="2">
    <location>
        <begin position="27"/>
        <end position="352"/>
    </location>
</feature>
<dbReference type="PRINTS" id="PR00420">
    <property type="entry name" value="RNGMNOXGNASE"/>
</dbReference>
<evidence type="ECO:0000259" key="2">
    <source>
        <dbReference type="Pfam" id="PF01494"/>
    </source>
</evidence>
<dbReference type="HOGENOM" id="CLU_033626_0_0_3"/>
<organism evidence="3 4">
    <name type="scientific">Crinalium epipsammum PCC 9333</name>
    <dbReference type="NCBI Taxonomy" id="1173022"/>
    <lineage>
        <taxon>Bacteria</taxon>
        <taxon>Bacillati</taxon>
        <taxon>Cyanobacteriota</taxon>
        <taxon>Cyanophyceae</taxon>
        <taxon>Gomontiellales</taxon>
        <taxon>Gomontiellaceae</taxon>
        <taxon>Crinalium</taxon>
    </lineage>
</organism>
<dbReference type="InterPro" id="IPR050631">
    <property type="entry name" value="PheA/TfdB_FAD_monoxygenase"/>
</dbReference>
<keyword evidence="3" id="KW-0614">Plasmid</keyword>
<geneLocation type="plasmid" evidence="3 4">
    <name>pCRI9333.01</name>
</geneLocation>
<dbReference type="KEGG" id="cep:Cri9333_4737"/>
<dbReference type="Pfam" id="PF01494">
    <property type="entry name" value="FAD_binding_3"/>
    <property type="match status" value="1"/>
</dbReference>
<gene>
    <name evidence="3" type="ORF">Cri9333_4737</name>
</gene>
<dbReference type="PANTHER" id="PTHR43476:SF5">
    <property type="entry name" value="FAD-DEPENDENT MONOOXYGENASE"/>
    <property type="match status" value="1"/>
</dbReference>
<accession>K9W7S9</accession>
<dbReference type="Gene3D" id="3.50.50.60">
    <property type="entry name" value="FAD/NAD(P)-binding domain"/>
    <property type="match status" value="2"/>
</dbReference>
<evidence type="ECO:0000313" key="3">
    <source>
        <dbReference type="EMBL" id="AFZ15515.1"/>
    </source>
</evidence>
<dbReference type="EMBL" id="CP003621">
    <property type="protein sequence ID" value="AFZ15515.1"/>
    <property type="molecule type" value="Genomic_DNA"/>
</dbReference>
<dbReference type="RefSeq" id="WP_015179946.1">
    <property type="nucleotide sequence ID" value="NC_019733.1"/>
</dbReference>